<dbReference type="PANTHER" id="PTHR24198:SF165">
    <property type="entry name" value="ANKYRIN REPEAT-CONTAINING PROTEIN-RELATED"/>
    <property type="match status" value="1"/>
</dbReference>
<dbReference type="SMART" id="SM00248">
    <property type="entry name" value="ANK"/>
    <property type="match status" value="4"/>
</dbReference>
<dbReference type="EMBL" id="MG779362">
    <property type="protein sequence ID" value="AUV58663.1"/>
    <property type="molecule type" value="Genomic_DNA"/>
</dbReference>
<keyword evidence="1" id="KW-0677">Repeat</keyword>
<dbReference type="InterPro" id="IPR036770">
    <property type="entry name" value="Ankyrin_rpt-contain_sf"/>
</dbReference>
<dbReference type="PANTHER" id="PTHR24198">
    <property type="entry name" value="ANKYRIN REPEAT AND PROTEIN KINASE DOMAIN-CONTAINING PROTEIN"/>
    <property type="match status" value="1"/>
</dbReference>
<reference evidence="3" key="1">
    <citation type="submission" date="2018-01" db="EMBL/GenBank/DDBJ databases">
        <title>Draft genome sequence of Bandra megavirus.</title>
        <authorList>
            <person name="Chatterjee A."/>
            <person name="Yadav R."/>
            <person name="Kondabagil K."/>
        </authorList>
    </citation>
    <scope>NUCLEOTIDE SEQUENCE</scope>
    <source>
        <strain evidence="3">KK-1</strain>
    </source>
</reference>
<evidence type="ECO:0000256" key="1">
    <source>
        <dbReference type="ARBA" id="ARBA00022737"/>
    </source>
</evidence>
<proteinExistence type="predicted"/>
<organism evidence="3">
    <name type="scientific">Bandra megavirus</name>
    <dbReference type="NCBI Taxonomy" id="2071566"/>
    <lineage>
        <taxon>Viruses</taxon>
        <taxon>Varidnaviria</taxon>
        <taxon>Bamfordvirae</taxon>
        <taxon>Nucleocytoviricota</taxon>
        <taxon>Megaviricetes</taxon>
        <taxon>Imitervirales</taxon>
        <taxon>Mimiviridae</taxon>
        <taxon>Megamimivirinae</taxon>
        <taxon>Megavirus</taxon>
    </lineage>
</organism>
<sequence>MTSTNYNYGQNIKKVKDVIENMMHSFEYYNVYGDDVEDICKIISGYKYLENIEEISINQVENILNKNDYIKIYQDYNDEIKIYILKCVNVWKKIDIFFSLSKCTPNELFFIDNNFLLKVAITNNNSTIVKFLLELGMDVSIDNYLAFKLIESVDILDLFLKYYPNIDINMYNDFAIRYAAKNTNTPYVYELIKRGANIDSYNGEILYFLVKSNYPYDNYKSVINVLKKSNQLDKYGPKMIRICIDNDKFEIIKFLVESGISLDFLTPNDIYQIILSGSNEQINFYYNHGVNFSIVNNLTISMSEENNNFINNLINYGVDMELIGKYMLIKNLN</sequence>
<evidence type="ECO:0000256" key="2">
    <source>
        <dbReference type="ARBA" id="ARBA00023043"/>
    </source>
</evidence>
<accession>A0A2K9V8X5</accession>
<name>A0A2K9V8X5_9VIRU</name>
<dbReference type="PROSITE" id="PS50088">
    <property type="entry name" value="ANK_REPEAT"/>
    <property type="match status" value="1"/>
</dbReference>
<dbReference type="Gene3D" id="1.25.40.20">
    <property type="entry name" value="Ankyrin repeat-containing domain"/>
    <property type="match status" value="1"/>
</dbReference>
<dbReference type="SUPFAM" id="SSF48403">
    <property type="entry name" value="Ankyrin repeat"/>
    <property type="match status" value="1"/>
</dbReference>
<protein>
    <submittedName>
        <fullName evidence="3">Ankyrin repeat protein</fullName>
    </submittedName>
</protein>
<keyword evidence="2" id="KW-0040">ANK repeat</keyword>
<evidence type="ECO:0000313" key="3">
    <source>
        <dbReference type="EMBL" id="AUV58663.1"/>
    </source>
</evidence>
<dbReference type="InterPro" id="IPR002110">
    <property type="entry name" value="Ankyrin_rpt"/>
</dbReference>